<evidence type="ECO:0000256" key="8">
    <source>
        <dbReference type="ARBA" id="ARBA00022837"/>
    </source>
</evidence>
<dbReference type="PANTHER" id="PTHR10582">
    <property type="entry name" value="TRANSIENT RECEPTOR POTENTIAL ION CHANNEL PROTEIN"/>
    <property type="match status" value="1"/>
</dbReference>
<dbReference type="STRING" id="188477.A0A3S1B929"/>
<dbReference type="SUPFAM" id="SSF48403">
    <property type="entry name" value="Ankyrin repeat"/>
    <property type="match status" value="1"/>
</dbReference>
<feature type="region of interest" description="Disordered" evidence="15">
    <location>
        <begin position="1"/>
        <end position="30"/>
    </location>
</feature>
<accession>A0A3S1B929</accession>
<dbReference type="InterPro" id="IPR024862">
    <property type="entry name" value="TRPV"/>
</dbReference>
<feature type="compositionally biased region" description="Basic residues" evidence="15">
    <location>
        <begin position="906"/>
        <end position="916"/>
    </location>
</feature>
<protein>
    <recommendedName>
        <fullName evidence="17">Ion transport domain-containing protein</fullName>
    </recommendedName>
</protein>
<evidence type="ECO:0000256" key="4">
    <source>
        <dbReference type="ARBA" id="ARBA00022568"/>
    </source>
</evidence>
<dbReference type="InterPro" id="IPR036770">
    <property type="entry name" value="Ankyrin_rpt-contain_sf"/>
</dbReference>
<evidence type="ECO:0000256" key="10">
    <source>
        <dbReference type="ARBA" id="ARBA00023065"/>
    </source>
</evidence>
<feature type="repeat" description="ANK" evidence="13">
    <location>
        <begin position="205"/>
        <end position="237"/>
    </location>
</feature>
<keyword evidence="11 16" id="KW-0472">Membrane</keyword>
<evidence type="ECO:0000256" key="15">
    <source>
        <dbReference type="SAM" id="MobiDB-lite"/>
    </source>
</evidence>
<keyword evidence="4" id="KW-0109">Calcium transport</keyword>
<evidence type="ECO:0000313" key="18">
    <source>
        <dbReference type="EMBL" id="RUS78045.1"/>
    </source>
</evidence>
<evidence type="ECO:0000256" key="16">
    <source>
        <dbReference type="SAM" id="Phobius"/>
    </source>
</evidence>
<keyword evidence="9 16" id="KW-1133">Transmembrane helix</keyword>
<dbReference type="PROSITE" id="PS50297">
    <property type="entry name" value="ANK_REP_REGION"/>
    <property type="match status" value="3"/>
</dbReference>
<evidence type="ECO:0000256" key="13">
    <source>
        <dbReference type="PROSITE-ProRule" id="PRU00023"/>
    </source>
</evidence>
<gene>
    <name evidence="18" type="ORF">EGW08_014184</name>
</gene>
<keyword evidence="10" id="KW-0406">Ion transport</keyword>
<dbReference type="Gene3D" id="1.10.287.70">
    <property type="match status" value="1"/>
</dbReference>
<feature type="transmembrane region" description="Helical" evidence="16">
    <location>
        <begin position="463"/>
        <end position="481"/>
    </location>
</feature>
<dbReference type="GO" id="GO:0005262">
    <property type="term" value="F:calcium channel activity"/>
    <property type="evidence" value="ECO:0007669"/>
    <property type="project" value="UniProtKB-KW"/>
</dbReference>
<keyword evidence="7" id="KW-0677">Repeat</keyword>
<comment type="subcellular location">
    <subcellularLocation>
        <location evidence="1">Cell membrane</location>
        <topology evidence="1">Multi-pass membrane protein</topology>
    </subcellularLocation>
</comment>
<evidence type="ECO:0000259" key="17">
    <source>
        <dbReference type="Pfam" id="PF00520"/>
    </source>
</evidence>
<dbReference type="SMART" id="SM00248">
    <property type="entry name" value="ANK"/>
    <property type="match status" value="5"/>
</dbReference>
<dbReference type="GO" id="GO:0005886">
    <property type="term" value="C:plasma membrane"/>
    <property type="evidence" value="ECO:0007669"/>
    <property type="project" value="UniProtKB-SubCell"/>
</dbReference>
<feature type="compositionally biased region" description="Polar residues" evidence="15">
    <location>
        <begin position="969"/>
        <end position="980"/>
    </location>
</feature>
<reference evidence="18 19" key="1">
    <citation type="submission" date="2019-01" db="EMBL/GenBank/DDBJ databases">
        <title>A draft genome assembly of the solar-powered sea slug Elysia chlorotica.</title>
        <authorList>
            <person name="Cai H."/>
            <person name="Li Q."/>
            <person name="Fang X."/>
            <person name="Li J."/>
            <person name="Curtis N.E."/>
            <person name="Altenburger A."/>
            <person name="Shibata T."/>
            <person name="Feng M."/>
            <person name="Maeda T."/>
            <person name="Schwartz J.A."/>
            <person name="Shigenobu S."/>
            <person name="Lundholm N."/>
            <person name="Nishiyama T."/>
            <person name="Yang H."/>
            <person name="Hasebe M."/>
            <person name="Li S."/>
            <person name="Pierce S.K."/>
            <person name="Wang J."/>
        </authorList>
    </citation>
    <scope>NUCLEOTIDE SEQUENCE [LARGE SCALE GENOMIC DNA]</scope>
    <source>
        <strain evidence="18">EC2010</strain>
        <tissue evidence="18">Whole organism of an adult</tissue>
    </source>
</reference>
<keyword evidence="14" id="KW-0175">Coiled coil</keyword>
<feature type="region of interest" description="Disordered" evidence="15">
    <location>
        <begin position="870"/>
        <end position="991"/>
    </location>
</feature>
<feature type="transmembrane region" description="Helical" evidence="16">
    <location>
        <begin position="617"/>
        <end position="636"/>
    </location>
</feature>
<evidence type="ECO:0000256" key="11">
    <source>
        <dbReference type="ARBA" id="ARBA00023136"/>
    </source>
</evidence>
<dbReference type="AlphaFoldDB" id="A0A3S1B929"/>
<keyword evidence="13" id="KW-0040">ANK repeat</keyword>
<feature type="transmembrane region" description="Helical" evidence="16">
    <location>
        <begin position="544"/>
        <end position="565"/>
    </location>
</feature>
<feature type="compositionally biased region" description="Basic and acidic residues" evidence="15">
    <location>
        <begin position="981"/>
        <end position="991"/>
    </location>
</feature>
<keyword evidence="19" id="KW-1185">Reference proteome</keyword>
<evidence type="ECO:0000256" key="2">
    <source>
        <dbReference type="ARBA" id="ARBA00022448"/>
    </source>
</evidence>
<comment type="caution">
    <text evidence="18">The sequence shown here is derived from an EMBL/GenBank/DDBJ whole genome shotgun (WGS) entry which is preliminary data.</text>
</comment>
<dbReference type="PROSITE" id="PS50088">
    <property type="entry name" value="ANK_REPEAT"/>
    <property type="match status" value="3"/>
</dbReference>
<dbReference type="GO" id="GO:0098703">
    <property type="term" value="P:calcium ion import across plasma membrane"/>
    <property type="evidence" value="ECO:0007669"/>
    <property type="project" value="TreeGrafter"/>
</dbReference>
<dbReference type="OrthoDB" id="194358at2759"/>
<name>A0A3S1B929_ELYCH</name>
<dbReference type="Gene3D" id="1.25.40.20">
    <property type="entry name" value="Ankyrin repeat-containing domain"/>
    <property type="match status" value="2"/>
</dbReference>
<evidence type="ECO:0000256" key="12">
    <source>
        <dbReference type="ARBA" id="ARBA00023303"/>
    </source>
</evidence>
<evidence type="ECO:0000256" key="7">
    <source>
        <dbReference type="ARBA" id="ARBA00022737"/>
    </source>
</evidence>
<dbReference type="Pfam" id="PF12796">
    <property type="entry name" value="Ank_2"/>
    <property type="match status" value="2"/>
</dbReference>
<organism evidence="18 19">
    <name type="scientific">Elysia chlorotica</name>
    <name type="common">Eastern emerald elysia</name>
    <name type="synonym">Sea slug</name>
    <dbReference type="NCBI Taxonomy" id="188477"/>
    <lineage>
        <taxon>Eukaryota</taxon>
        <taxon>Metazoa</taxon>
        <taxon>Spiralia</taxon>
        <taxon>Lophotrochozoa</taxon>
        <taxon>Mollusca</taxon>
        <taxon>Gastropoda</taxon>
        <taxon>Heterobranchia</taxon>
        <taxon>Euthyneura</taxon>
        <taxon>Panpulmonata</taxon>
        <taxon>Sacoglossa</taxon>
        <taxon>Placobranchoidea</taxon>
        <taxon>Plakobranchidae</taxon>
        <taxon>Elysia</taxon>
    </lineage>
</organism>
<feature type="transmembrane region" description="Helical" evidence="16">
    <location>
        <begin position="595"/>
        <end position="611"/>
    </location>
</feature>
<feature type="repeat" description="ANK" evidence="13">
    <location>
        <begin position="306"/>
        <end position="338"/>
    </location>
</feature>
<feature type="domain" description="Ion transport" evidence="17">
    <location>
        <begin position="457"/>
        <end position="721"/>
    </location>
</feature>
<evidence type="ECO:0000313" key="19">
    <source>
        <dbReference type="Proteomes" id="UP000271974"/>
    </source>
</evidence>
<dbReference type="InterPro" id="IPR002110">
    <property type="entry name" value="Ankyrin_rpt"/>
</dbReference>
<evidence type="ECO:0000256" key="9">
    <source>
        <dbReference type="ARBA" id="ARBA00022989"/>
    </source>
</evidence>
<keyword evidence="2" id="KW-0813">Transport</keyword>
<evidence type="ECO:0000256" key="3">
    <source>
        <dbReference type="ARBA" id="ARBA00022475"/>
    </source>
</evidence>
<proteinExistence type="predicted"/>
<feature type="repeat" description="ANK" evidence="13">
    <location>
        <begin position="238"/>
        <end position="270"/>
    </location>
</feature>
<keyword evidence="3" id="KW-1003">Cell membrane</keyword>
<evidence type="ECO:0000256" key="5">
    <source>
        <dbReference type="ARBA" id="ARBA00022673"/>
    </source>
</evidence>
<feature type="coiled-coil region" evidence="14">
    <location>
        <begin position="828"/>
        <end position="855"/>
    </location>
</feature>
<dbReference type="Proteomes" id="UP000271974">
    <property type="component" value="Unassembled WGS sequence"/>
</dbReference>
<evidence type="ECO:0000256" key="1">
    <source>
        <dbReference type="ARBA" id="ARBA00004651"/>
    </source>
</evidence>
<feature type="transmembrane region" description="Helical" evidence="16">
    <location>
        <begin position="426"/>
        <end position="451"/>
    </location>
</feature>
<dbReference type="InterPro" id="IPR005821">
    <property type="entry name" value="Ion_trans_dom"/>
</dbReference>
<keyword evidence="5" id="KW-0107">Calcium channel</keyword>
<keyword evidence="8" id="KW-0106">Calcium</keyword>
<dbReference type="Pfam" id="PF00520">
    <property type="entry name" value="Ion_trans"/>
    <property type="match status" value="1"/>
</dbReference>
<sequence>MDLKKRLKKGQVVPNDDDKSKLFASDNGSFQMDEVKNENAASKKSPKFHEIAAALTNKKTNALKLIADVRLSAKTWRTYASTRRLPKKRHSKEKVESHFPMVAKAENEGNEIGNMNSGLGLDYIHSDYTDYNAYSRLKHGTSHEETGTKSKLAKKDFDMAAASNRALLQYFAELGQSAKEDEVINLDFVHTLVASGADINCSDRHGQTVLHEVARSWHRDVGLFLIEHGADPNKADVFGRTPLHVAAAVDYPEMVNLLIDKGADKEAKTFEENQTPVFYAAKTDAVQSLKALIKRDCLYKDERDYKGRTPIHVAAELDRSETARLLLGLDAPCYYSDYQGQRAITWMITKMAPVAHEALNQFHMTDRPNRKQYFSLNHLVRDKAHDPEGNAISPLHTVVTYRQFDLLMHPVFIRFLDVMWVKFGRFWALFNLGFNAAYIVMWTVIGIAVDYDKRYKYEMPDDLWRIVLYVLAMLLTVYQIVEEILEFKRSLRLHEEYEQRRTEDINRDLNFCHPRWPEEEKYLRQEIGELQNLKPKYFSDMWNIFDWLCYVMLIICMVTHIADVANHTEKIARAHIRLMAVTIILLWLRLMKNARAFALLGPFIVMLGHMLKDCVRFLFLYMEFYIPFLAAFWMIFGGTKKAETNSGEEVVVDGYHKPGQLFFSMFRLTLVDEYDYANMQKIDSVMADLLLTAWLLLSAVLCLNLFIALLSDTFQRVYDNAQANSVMQRAINILNTWDGINPKSKEAFLLHIECRCSPLREDYDDDMTQTGDEDMKKVTIQIKEDLDNFQEMFRLRFGDPYSQLMSTGSGNRSLGNGGAGAKGELVSVQKLEHEMDGIRDSIQEVKEQQDNLSKKMSSDMTSVKSMLQQLLGKPPKPGRANNSQSPPPDYSLPEDEGLTEQTPLSKMKRKKKKTKKSASTGLEIDTLEDTSEISSRAESQHLLDLSEFSPGFIPDLTRTAPPQAFDVTLSPTSVPHTLSDSTKEAEDATNC</sequence>
<feature type="transmembrane region" description="Helical" evidence="16">
    <location>
        <begin position="689"/>
        <end position="710"/>
    </location>
</feature>
<evidence type="ECO:0000256" key="14">
    <source>
        <dbReference type="SAM" id="Coils"/>
    </source>
</evidence>
<dbReference type="PANTHER" id="PTHR10582:SF33">
    <property type="entry name" value="TRANSIENT RECEPTOR POTENTIAL CHANNEL PYREXIA"/>
    <property type="match status" value="1"/>
</dbReference>
<keyword evidence="6 16" id="KW-0812">Transmembrane</keyword>
<keyword evidence="12" id="KW-0407">Ion channel</keyword>
<dbReference type="EMBL" id="RQTK01000536">
    <property type="protein sequence ID" value="RUS78045.1"/>
    <property type="molecule type" value="Genomic_DNA"/>
</dbReference>
<evidence type="ECO:0000256" key="6">
    <source>
        <dbReference type="ARBA" id="ARBA00022692"/>
    </source>
</evidence>